<keyword evidence="1" id="KW-0732">Signal</keyword>
<dbReference type="AlphaFoldDB" id="A0A443YUV6"/>
<feature type="chain" id="PRO_5019372463" evidence="1">
    <location>
        <begin position="23"/>
        <end position="320"/>
    </location>
</feature>
<accession>A0A443YUV6</accession>
<protein>
    <submittedName>
        <fullName evidence="4">T9SS type A sorting domain-containing protein</fullName>
    </submittedName>
</protein>
<dbReference type="InterPro" id="IPR013830">
    <property type="entry name" value="SGNH_hydro"/>
</dbReference>
<keyword evidence="5" id="KW-1185">Reference proteome</keyword>
<dbReference type="GO" id="GO:0004622">
    <property type="term" value="F:phosphatidylcholine lysophospholipase activity"/>
    <property type="evidence" value="ECO:0007669"/>
    <property type="project" value="TreeGrafter"/>
</dbReference>
<comment type="caution">
    <text evidence="4">The sequence shown here is derived from an EMBL/GenBank/DDBJ whole genome shotgun (WGS) entry which is preliminary data.</text>
</comment>
<evidence type="ECO:0000259" key="3">
    <source>
        <dbReference type="Pfam" id="PF18962"/>
    </source>
</evidence>
<dbReference type="Pfam" id="PF18962">
    <property type="entry name" value="Por_Secre_tail"/>
    <property type="match status" value="1"/>
</dbReference>
<gene>
    <name evidence="4" type="ORF">DPV69_11310</name>
</gene>
<dbReference type="Gene3D" id="3.40.50.1110">
    <property type="entry name" value="SGNH hydrolase"/>
    <property type="match status" value="1"/>
</dbReference>
<evidence type="ECO:0000259" key="2">
    <source>
        <dbReference type="Pfam" id="PF13472"/>
    </source>
</evidence>
<dbReference type="InterPro" id="IPR051532">
    <property type="entry name" value="Ester_Hydrolysis_Enzymes"/>
</dbReference>
<dbReference type="EMBL" id="SAYW01000003">
    <property type="protein sequence ID" value="RWU07567.1"/>
    <property type="molecule type" value="Genomic_DNA"/>
</dbReference>
<dbReference type="CDD" id="cd00229">
    <property type="entry name" value="SGNH_hydrolase"/>
    <property type="match status" value="1"/>
</dbReference>
<dbReference type="SUPFAM" id="SSF52266">
    <property type="entry name" value="SGNH hydrolase"/>
    <property type="match status" value="1"/>
</dbReference>
<feature type="domain" description="Secretion system C-terminal sorting" evidence="3">
    <location>
        <begin position="240"/>
        <end position="319"/>
    </location>
</feature>
<dbReference type="PANTHER" id="PTHR30383">
    <property type="entry name" value="THIOESTERASE 1/PROTEASE 1/LYSOPHOSPHOLIPASE L1"/>
    <property type="match status" value="1"/>
</dbReference>
<reference evidence="4 5" key="1">
    <citation type="submission" date="2018-06" db="EMBL/GenBank/DDBJ databases">
        <title>Pedobacter endophyticus sp. nov., an endophytic bacterium isolated from a leaf of Triticum aestivum.</title>
        <authorList>
            <person name="Zhang L."/>
        </authorList>
    </citation>
    <scope>NUCLEOTIDE SEQUENCE [LARGE SCALE GENOMIC DNA]</scope>
    <source>
        <strain evidence="4 5">CM134L-2</strain>
    </source>
</reference>
<dbReference type="Proteomes" id="UP000284120">
    <property type="component" value="Unassembled WGS sequence"/>
</dbReference>
<feature type="signal peptide" evidence="1">
    <location>
        <begin position="1"/>
        <end position="22"/>
    </location>
</feature>
<dbReference type="Pfam" id="PF13472">
    <property type="entry name" value="Lipase_GDSL_2"/>
    <property type="match status" value="1"/>
</dbReference>
<dbReference type="InterPro" id="IPR026444">
    <property type="entry name" value="Secre_tail"/>
</dbReference>
<sequence>MKLLIPALFYIFLIGISFDAEAQSMGVSCPESAQYYSKDSINVITFGASTVEGVKGLEFQSYLTQNFIKCYTNKAIRIEKYGVGGETTGQSLPRLNAAISGKTGFIVIMVGVNDAVRIEAGRQSIAETEANMRQIINISLSQRLIPIVCTLQFFDDRNNPRSRRVNTVITQINTLYKRIVQEKVVYLADVNRVFRRDFSLYQDDVHPNARGYRLISYVIFDTINKIIAERFLQFTVSQNYPNPAINGYTSIDIVMPESDKIELKIYSIQGKLMATPINEYLNTGKHVVKLNLSQFPAGVYICKITSSSGLYTATKKLIVR</sequence>
<name>A0A443YUV6_9SPHI</name>
<organism evidence="4 5">
    <name type="scientific">Pedobacter chitinilyticus</name>
    <dbReference type="NCBI Taxonomy" id="2233776"/>
    <lineage>
        <taxon>Bacteria</taxon>
        <taxon>Pseudomonadati</taxon>
        <taxon>Bacteroidota</taxon>
        <taxon>Sphingobacteriia</taxon>
        <taxon>Sphingobacteriales</taxon>
        <taxon>Sphingobacteriaceae</taxon>
        <taxon>Pedobacter</taxon>
    </lineage>
</organism>
<dbReference type="OrthoDB" id="9794725at2"/>
<dbReference type="InterPro" id="IPR036514">
    <property type="entry name" value="SGNH_hydro_sf"/>
</dbReference>
<evidence type="ECO:0000313" key="5">
    <source>
        <dbReference type="Proteomes" id="UP000284120"/>
    </source>
</evidence>
<dbReference type="PANTHER" id="PTHR30383:SF5">
    <property type="entry name" value="SGNH HYDROLASE-TYPE ESTERASE DOMAIN-CONTAINING PROTEIN"/>
    <property type="match status" value="1"/>
</dbReference>
<evidence type="ECO:0000313" key="4">
    <source>
        <dbReference type="EMBL" id="RWU07567.1"/>
    </source>
</evidence>
<dbReference type="RefSeq" id="WP_113647476.1">
    <property type="nucleotide sequence ID" value="NZ_QMHN01000003.1"/>
</dbReference>
<evidence type="ECO:0000256" key="1">
    <source>
        <dbReference type="SAM" id="SignalP"/>
    </source>
</evidence>
<feature type="domain" description="SGNH hydrolase-type esterase" evidence="2">
    <location>
        <begin position="46"/>
        <end position="214"/>
    </location>
</feature>
<proteinExistence type="predicted"/>
<dbReference type="NCBIfam" id="TIGR04183">
    <property type="entry name" value="Por_Secre_tail"/>
    <property type="match status" value="1"/>
</dbReference>